<dbReference type="AlphaFoldDB" id="A0ABD3RE80"/>
<dbReference type="InterPro" id="IPR000073">
    <property type="entry name" value="AB_hydrolase_1"/>
</dbReference>
<dbReference type="EMBL" id="JALLPB020000483">
    <property type="protein sequence ID" value="KAL3808631.1"/>
    <property type="molecule type" value="Genomic_DNA"/>
</dbReference>
<evidence type="ECO:0000259" key="2">
    <source>
        <dbReference type="Pfam" id="PF00561"/>
    </source>
</evidence>
<protein>
    <recommendedName>
        <fullName evidence="2">AB hydrolase-1 domain-containing protein</fullName>
    </recommendedName>
</protein>
<proteinExistence type="predicted"/>
<dbReference type="PANTHER" id="PTHR12277">
    <property type="entry name" value="ALPHA/BETA HYDROLASE DOMAIN-CONTAINING PROTEIN"/>
    <property type="match status" value="1"/>
</dbReference>
<accession>A0ABD3RE80</accession>
<organism evidence="3 4">
    <name type="scientific">Cyclostephanos tholiformis</name>
    <dbReference type="NCBI Taxonomy" id="382380"/>
    <lineage>
        <taxon>Eukaryota</taxon>
        <taxon>Sar</taxon>
        <taxon>Stramenopiles</taxon>
        <taxon>Ochrophyta</taxon>
        <taxon>Bacillariophyta</taxon>
        <taxon>Coscinodiscophyceae</taxon>
        <taxon>Thalassiosirophycidae</taxon>
        <taxon>Stephanodiscales</taxon>
        <taxon>Stephanodiscaceae</taxon>
        <taxon>Cyclostephanos</taxon>
    </lineage>
</organism>
<evidence type="ECO:0000313" key="4">
    <source>
        <dbReference type="Proteomes" id="UP001530377"/>
    </source>
</evidence>
<comment type="caution">
    <text evidence="3">The sequence shown here is derived from an EMBL/GenBank/DDBJ whole genome shotgun (WGS) entry which is preliminary data.</text>
</comment>
<feature type="domain" description="AB hydrolase-1" evidence="2">
    <location>
        <begin position="108"/>
        <end position="216"/>
    </location>
</feature>
<dbReference type="Pfam" id="PF00561">
    <property type="entry name" value="Abhydrolase_1"/>
    <property type="match status" value="1"/>
</dbReference>
<dbReference type="Proteomes" id="UP001530377">
    <property type="component" value="Unassembled WGS sequence"/>
</dbReference>
<keyword evidence="4" id="KW-1185">Reference proteome</keyword>
<feature type="region of interest" description="Disordered" evidence="1">
    <location>
        <begin position="49"/>
        <end position="86"/>
    </location>
</feature>
<dbReference type="PANTHER" id="PTHR12277:SF81">
    <property type="entry name" value="PROTEIN ABHD13"/>
    <property type="match status" value="1"/>
</dbReference>
<name>A0ABD3RE80_9STRA</name>
<dbReference type="Gene3D" id="3.40.50.1820">
    <property type="entry name" value="alpha/beta hydrolase"/>
    <property type="match status" value="2"/>
</dbReference>
<sequence>MGDAISSLLFQPPPPTRLKESKVIWLTNSHGKRIPSFFVECAVDERSGEGIRAPHPGEASQHYHRGTDSDHYGKGGGCNSVPSSPHIRTPKELEMTVAMGHRLGHGAPTILYSHANAEDLGNIYPWCKFLSKMLGVNIFAYDYTGYGLATDQGPPSEDYCFADITAAYAYLTYVLQIPPSSIVLYGRSLGSGPSCFLAARTAEEGEAVGGLILHAPFLSVYRIVIDSGCTLPGDRFPNVDFAPSIRSPVLLIHGTKDSIVPFNHSERLLETIIEPYRAEPVFIKGMGHNNVHASVRPMFIDRLRRYFDSHVLPNITAKRMLGPSRISLDSRRRSQNLARLVNVDGVGL</sequence>
<evidence type="ECO:0000313" key="3">
    <source>
        <dbReference type="EMBL" id="KAL3808631.1"/>
    </source>
</evidence>
<dbReference type="InterPro" id="IPR029058">
    <property type="entry name" value="AB_hydrolase_fold"/>
</dbReference>
<evidence type="ECO:0000256" key="1">
    <source>
        <dbReference type="SAM" id="MobiDB-lite"/>
    </source>
</evidence>
<reference evidence="3 4" key="1">
    <citation type="submission" date="2024-10" db="EMBL/GenBank/DDBJ databases">
        <title>Updated reference genomes for cyclostephanoid diatoms.</title>
        <authorList>
            <person name="Roberts W.R."/>
            <person name="Alverson A.J."/>
        </authorList>
    </citation>
    <scope>NUCLEOTIDE SEQUENCE [LARGE SCALE GENOMIC DNA]</scope>
    <source>
        <strain evidence="3 4">AJA228-03</strain>
    </source>
</reference>
<dbReference type="SUPFAM" id="SSF53474">
    <property type="entry name" value="alpha/beta-Hydrolases"/>
    <property type="match status" value="1"/>
</dbReference>
<gene>
    <name evidence="3" type="ORF">ACHAXA_010146</name>
</gene>